<reference evidence="8" key="1">
    <citation type="submission" date="2020-11" db="EMBL/GenBank/DDBJ databases">
        <authorList>
            <person name="Tran Van P."/>
        </authorList>
    </citation>
    <scope>NUCLEOTIDE SEQUENCE</scope>
</reference>
<keyword evidence="3 4" id="KW-0539">Nucleus</keyword>
<dbReference type="GO" id="GO:0003677">
    <property type="term" value="F:DNA binding"/>
    <property type="evidence" value="ECO:0007669"/>
    <property type="project" value="UniProtKB-UniRule"/>
</dbReference>
<comment type="subcellular location">
    <subcellularLocation>
        <location evidence="1 4">Nucleus</location>
    </subcellularLocation>
</comment>
<evidence type="ECO:0008006" key="10">
    <source>
        <dbReference type="Google" id="ProtNLM"/>
    </source>
</evidence>
<keyword evidence="9" id="KW-1185">Reference proteome</keyword>
<dbReference type="InterPro" id="IPR050863">
    <property type="entry name" value="CenT-Element_Derived"/>
</dbReference>
<evidence type="ECO:0000313" key="9">
    <source>
        <dbReference type="Proteomes" id="UP000677054"/>
    </source>
</evidence>
<feature type="region of interest" description="Disordered" evidence="5">
    <location>
        <begin position="245"/>
        <end position="270"/>
    </location>
</feature>
<sequence length="354" mass="39741">MGRRKDLSLAEKIAVLSAHQDEKKTQTELARQFGISRPQVSKIIKDKEALEVEYKNGNQNRKCKRGSKAGDVDQTLWLWFQQMQLKGLPINAALLKEKAMKLAGEKGIPDFTSEGWLSRWKIRHNLVFKKICGESKDSDTEAAASWVTNVLPGLVKNFSPDAVYNCDETVKSTTVVNCFKQCKFPATADEPAEEEPERSETLQASDEDPPFGMTQEEFLLYVECDENVDVCGEFSDAELLQMVRQDQDKSDEDENHPEDGKETEAPPSNSEALKLLHRLRLYVDSTGVSALDEIYQLESKVPMQPCEWKEQHLGGETWKCKEAVHGAPGRNSANFFALESSTAVKLPAELLSLI</sequence>
<evidence type="ECO:0000313" key="8">
    <source>
        <dbReference type="EMBL" id="CAD7249714.1"/>
    </source>
</evidence>
<feature type="domain" description="HTH CENPB-type" evidence="7">
    <location>
        <begin position="60"/>
        <end position="130"/>
    </location>
</feature>
<evidence type="ECO:0000256" key="2">
    <source>
        <dbReference type="ARBA" id="ARBA00023125"/>
    </source>
</evidence>
<evidence type="ECO:0000259" key="7">
    <source>
        <dbReference type="PROSITE" id="PS51253"/>
    </source>
</evidence>
<dbReference type="PANTHER" id="PTHR19303">
    <property type="entry name" value="TRANSPOSON"/>
    <property type="match status" value="1"/>
</dbReference>
<evidence type="ECO:0000256" key="4">
    <source>
        <dbReference type="PROSITE-ProRule" id="PRU00320"/>
    </source>
</evidence>
<feature type="DNA-binding region" description="H-T-H motif" evidence="4">
    <location>
        <begin position="26"/>
        <end position="46"/>
    </location>
</feature>
<dbReference type="GO" id="GO:0005634">
    <property type="term" value="C:nucleus"/>
    <property type="evidence" value="ECO:0007669"/>
    <property type="project" value="UniProtKB-SubCell"/>
</dbReference>
<dbReference type="InterPro" id="IPR006600">
    <property type="entry name" value="HTH_CenpB_DNA-bd_dom"/>
</dbReference>
<evidence type="ECO:0000256" key="5">
    <source>
        <dbReference type="SAM" id="MobiDB-lite"/>
    </source>
</evidence>
<dbReference type="SUPFAM" id="SSF46689">
    <property type="entry name" value="Homeodomain-like"/>
    <property type="match status" value="2"/>
</dbReference>
<accession>A0A7R9FNL7</accession>
<feature type="region of interest" description="Disordered" evidence="5">
    <location>
        <begin position="187"/>
        <end position="210"/>
    </location>
</feature>
<evidence type="ECO:0000256" key="1">
    <source>
        <dbReference type="ARBA" id="ARBA00004123"/>
    </source>
</evidence>
<organism evidence="8">
    <name type="scientific">Darwinula stevensoni</name>
    <dbReference type="NCBI Taxonomy" id="69355"/>
    <lineage>
        <taxon>Eukaryota</taxon>
        <taxon>Metazoa</taxon>
        <taxon>Ecdysozoa</taxon>
        <taxon>Arthropoda</taxon>
        <taxon>Crustacea</taxon>
        <taxon>Oligostraca</taxon>
        <taxon>Ostracoda</taxon>
        <taxon>Podocopa</taxon>
        <taxon>Podocopida</taxon>
        <taxon>Darwinulocopina</taxon>
        <taxon>Darwinuloidea</taxon>
        <taxon>Darwinulidae</taxon>
        <taxon>Darwinula</taxon>
    </lineage>
</organism>
<evidence type="ECO:0000259" key="6">
    <source>
        <dbReference type="PROSITE" id="PS50960"/>
    </source>
</evidence>
<gene>
    <name evidence="8" type="ORF">DSTB1V02_LOCUS9501</name>
</gene>
<dbReference type="PANTHER" id="PTHR19303:SF36">
    <property type="entry name" value="TIGGER TRANSPOSABLE ELEMENT-DERIVED PROTEIN 3"/>
    <property type="match status" value="1"/>
</dbReference>
<dbReference type="AlphaFoldDB" id="A0A7R9FNL7"/>
<feature type="domain" description="HTH psq-type" evidence="6">
    <location>
        <begin position="1"/>
        <end position="50"/>
    </location>
</feature>
<dbReference type="Gene3D" id="1.10.10.60">
    <property type="entry name" value="Homeodomain-like"/>
    <property type="match status" value="2"/>
</dbReference>
<dbReference type="OrthoDB" id="9909311at2759"/>
<dbReference type="InterPro" id="IPR009057">
    <property type="entry name" value="Homeodomain-like_sf"/>
</dbReference>
<proteinExistence type="predicted"/>
<keyword evidence="2 4" id="KW-0238">DNA-binding</keyword>
<dbReference type="Proteomes" id="UP000677054">
    <property type="component" value="Unassembled WGS sequence"/>
</dbReference>
<name>A0A7R9FNL7_9CRUS</name>
<dbReference type="InterPro" id="IPR007889">
    <property type="entry name" value="HTH_Psq"/>
</dbReference>
<dbReference type="EMBL" id="CAJPEV010002456">
    <property type="protein sequence ID" value="CAG0896950.1"/>
    <property type="molecule type" value="Genomic_DNA"/>
</dbReference>
<dbReference type="PROSITE" id="PS50960">
    <property type="entry name" value="HTH_PSQ"/>
    <property type="match status" value="1"/>
</dbReference>
<evidence type="ECO:0000256" key="3">
    <source>
        <dbReference type="ARBA" id="ARBA00023242"/>
    </source>
</evidence>
<dbReference type="Pfam" id="PF04218">
    <property type="entry name" value="CENP-B_N"/>
    <property type="match status" value="1"/>
</dbReference>
<dbReference type="PROSITE" id="PS51253">
    <property type="entry name" value="HTH_CENPB"/>
    <property type="match status" value="1"/>
</dbReference>
<protein>
    <recommendedName>
        <fullName evidence="10">HTH CENPB-type domain-containing protein</fullName>
    </recommendedName>
</protein>
<dbReference type="SMART" id="SM00674">
    <property type="entry name" value="CENPB"/>
    <property type="match status" value="1"/>
</dbReference>
<dbReference type="Pfam" id="PF03221">
    <property type="entry name" value="HTH_Tnp_Tc5"/>
    <property type="match status" value="1"/>
</dbReference>
<dbReference type="EMBL" id="LR901973">
    <property type="protein sequence ID" value="CAD7249714.1"/>
    <property type="molecule type" value="Genomic_DNA"/>
</dbReference>